<evidence type="ECO:0000256" key="1">
    <source>
        <dbReference type="ARBA" id="ARBA00023125"/>
    </source>
</evidence>
<dbReference type="PROSITE" id="PS50935">
    <property type="entry name" value="SSB"/>
    <property type="match status" value="1"/>
</dbReference>
<dbReference type="EMBL" id="MEUA01000044">
    <property type="protein sequence ID" value="OGC14022.1"/>
    <property type="molecule type" value="Genomic_DNA"/>
</dbReference>
<evidence type="ECO:0008006" key="5">
    <source>
        <dbReference type="Google" id="ProtNLM"/>
    </source>
</evidence>
<reference evidence="3 4" key="1">
    <citation type="journal article" date="2016" name="Nat. Commun.">
        <title>Thousands of microbial genomes shed light on interconnected biogeochemical processes in an aquifer system.</title>
        <authorList>
            <person name="Anantharaman K."/>
            <person name="Brown C.T."/>
            <person name="Hug L.A."/>
            <person name="Sharon I."/>
            <person name="Castelle C.J."/>
            <person name="Probst A.J."/>
            <person name="Thomas B.C."/>
            <person name="Singh A."/>
            <person name="Wilkins M.J."/>
            <person name="Karaoz U."/>
            <person name="Brodie E.L."/>
            <person name="Williams K.H."/>
            <person name="Hubbard S.S."/>
            <person name="Banfield J.F."/>
        </authorList>
    </citation>
    <scope>NUCLEOTIDE SEQUENCE [LARGE SCALE GENOMIC DNA]</scope>
</reference>
<evidence type="ECO:0000313" key="4">
    <source>
        <dbReference type="Proteomes" id="UP000177905"/>
    </source>
</evidence>
<sequence length="137" mass="15054">MASVNRIILAGRVLSTPESRFSVEGAPISKFWMEINGGFNQTPGRIEVVCFQSLAEEVKQVVKDKIVLTEGRLRIRSYEDQSGSRKWVTEVLATKIVVLSALDKNNEVAASVPASSASIDTSGFEEIEPLPEEDLPF</sequence>
<comment type="caution">
    <text evidence="3">The sequence shown here is derived from an EMBL/GenBank/DDBJ whole genome shotgun (WGS) entry which is preliminary data.</text>
</comment>
<gene>
    <name evidence="3" type="ORF">A2290_02400</name>
</gene>
<dbReference type="SUPFAM" id="SSF50249">
    <property type="entry name" value="Nucleic acid-binding proteins"/>
    <property type="match status" value="1"/>
</dbReference>
<dbReference type="InterPro" id="IPR012340">
    <property type="entry name" value="NA-bd_OB-fold"/>
</dbReference>
<dbReference type="AlphaFoldDB" id="A0A1F4S0Q7"/>
<dbReference type="CDD" id="cd04496">
    <property type="entry name" value="SSB_OBF"/>
    <property type="match status" value="1"/>
</dbReference>
<proteinExistence type="predicted"/>
<evidence type="ECO:0000313" key="3">
    <source>
        <dbReference type="EMBL" id="OGC14022.1"/>
    </source>
</evidence>
<keyword evidence="1 2" id="KW-0238">DNA-binding</keyword>
<dbReference type="Proteomes" id="UP000177905">
    <property type="component" value="Unassembled WGS sequence"/>
</dbReference>
<accession>A0A1F4S0Q7</accession>
<name>A0A1F4S0Q7_UNCSA</name>
<evidence type="ECO:0000256" key="2">
    <source>
        <dbReference type="PROSITE-ProRule" id="PRU00252"/>
    </source>
</evidence>
<dbReference type="Gene3D" id="2.40.50.140">
    <property type="entry name" value="Nucleic acid-binding proteins"/>
    <property type="match status" value="1"/>
</dbReference>
<dbReference type="InterPro" id="IPR000424">
    <property type="entry name" value="Primosome_PriB/ssb"/>
</dbReference>
<dbReference type="GO" id="GO:0003697">
    <property type="term" value="F:single-stranded DNA binding"/>
    <property type="evidence" value="ECO:0007669"/>
    <property type="project" value="InterPro"/>
</dbReference>
<dbReference type="Pfam" id="PF00436">
    <property type="entry name" value="SSB"/>
    <property type="match status" value="1"/>
</dbReference>
<protein>
    <recommendedName>
        <fullName evidence="5">Single-stranded DNA-binding protein</fullName>
    </recommendedName>
</protein>
<organism evidence="3 4">
    <name type="scientific">candidate division WOR-1 bacterium RIFOXYB2_FULL_36_35</name>
    <dbReference type="NCBI Taxonomy" id="1802578"/>
    <lineage>
        <taxon>Bacteria</taxon>
        <taxon>Bacillati</taxon>
        <taxon>Saganbacteria</taxon>
    </lineage>
</organism>